<evidence type="ECO:0008006" key="3">
    <source>
        <dbReference type="Google" id="ProtNLM"/>
    </source>
</evidence>
<dbReference type="Proteomes" id="UP000677804">
    <property type="component" value="Chromosome"/>
</dbReference>
<gene>
    <name evidence="1" type="ORF">KG103_06145</name>
</gene>
<sequence length="530" mass="59319">MALTPINRALNQIPKRAEKRESVHLHETFVDSGIADVLDAIDHQVLNGRRGTGKTHALTYLAAHRRGEGDIAVYLDLRTIGSPDGILGAGPATVTERAANLLVDLLGQMRESLLNAVMADDSMLDDEQLIEKMDELLAAMTSVRVAGEIQIDREDESTSARKRGGHLSGKLAPAPSLEVRVEAAGETAERTVLRETRRGSERLALNFSELSQALRELGTALGRRRVWLLLDEWTSVPRDVQPYLAAFLVRCVLPQQRFTVKIAAIEQQANWRQEVDGQMVGIELGADMSGSLTLDDFMVFESNEDRSRSFFLGLLFKHLTSRGDDVVQVDGLKDTSDVVRLGFTDTRAFDELVRAAEGVPRDALHIAADAARKAGEAKISVPLVREAARAWYQSDKVRPIESREESKSLLNWIIEKVIRQKRARAFLVSERDSRDPLLLSLFDARVLHVVRRGYSSQDHPGERYEVWVIDYGAYVDLIQTKNAILGDLLFGENDEFAEYFKLSPIEVPKQDLRAIRRAILDLSEFYAKRV</sequence>
<dbReference type="EMBL" id="CP074405">
    <property type="protein sequence ID" value="QVI63449.1"/>
    <property type="molecule type" value="Genomic_DNA"/>
</dbReference>
<dbReference type="SUPFAM" id="SSF52540">
    <property type="entry name" value="P-loop containing nucleoside triphosphate hydrolases"/>
    <property type="match status" value="1"/>
</dbReference>
<dbReference type="InterPro" id="IPR027417">
    <property type="entry name" value="P-loop_NTPase"/>
</dbReference>
<protein>
    <recommendedName>
        <fullName evidence="3">ATP-binding protein</fullName>
    </recommendedName>
</protein>
<evidence type="ECO:0000313" key="1">
    <source>
        <dbReference type="EMBL" id="QVI63449.1"/>
    </source>
</evidence>
<accession>A0ABX8D7P7</accession>
<dbReference type="RefSeq" id="WP_207340747.1">
    <property type="nucleotide sequence ID" value="NZ_CP074405.1"/>
</dbReference>
<organism evidence="1 2">
    <name type="scientific">Cellulomonas wangleii</name>
    <dbReference type="NCBI Taxonomy" id="2816956"/>
    <lineage>
        <taxon>Bacteria</taxon>
        <taxon>Bacillati</taxon>
        <taxon>Actinomycetota</taxon>
        <taxon>Actinomycetes</taxon>
        <taxon>Micrococcales</taxon>
        <taxon>Cellulomonadaceae</taxon>
        <taxon>Cellulomonas</taxon>
    </lineage>
</organism>
<name>A0ABX8D7P7_9CELL</name>
<proteinExistence type="predicted"/>
<keyword evidence="2" id="KW-1185">Reference proteome</keyword>
<evidence type="ECO:0000313" key="2">
    <source>
        <dbReference type="Proteomes" id="UP000677804"/>
    </source>
</evidence>
<reference evidence="1 2" key="1">
    <citation type="submission" date="2021-05" db="EMBL/GenBank/DDBJ databases">
        <title>Novel species in genus Cellulomonas.</title>
        <authorList>
            <person name="Zhang G."/>
        </authorList>
    </citation>
    <scope>NUCLEOTIDE SEQUENCE [LARGE SCALE GENOMIC DNA]</scope>
    <source>
        <strain evidence="2">zg-ZUI222</strain>
    </source>
</reference>